<dbReference type="InterPro" id="IPR007709">
    <property type="entry name" value="N-FG_amidohydro"/>
</dbReference>
<name>A0A9E6ZNS3_9FLAO</name>
<dbReference type="Gene3D" id="3.40.630.40">
    <property type="entry name" value="Zn-dependent exopeptidases"/>
    <property type="match status" value="1"/>
</dbReference>
<proteinExistence type="predicted"/>
<dbReference type="Pfam" id="PF05013">
    <property type="entry name" value="FGase"/>
    <property type="match status" value="1"/>
</dbReference>
<protein>
    <submittedName>
        <fullName evidence="1">N-formylglutamate amidohydrolase</fullName>
    </submittedName>
</protein>
<dbReference type="EMBL" id="CP094358">
    <property type="protein sequence ID" value="UOB17750.1"/>
    <property type="molecule type" value="Genomic_DNA"/>
</dbReference>
<sequence length="268" mass="31162">MDLFKITVPKKDIVPIIISIPHAGTHFPSGIRKNYRKRLRKYLDDTDWFVDKLYDFAPEMGITVIKANLSRWVIDLNRDSENIPLYNDNRLITSITPVTDFLGNEIYKSKKLIPNAKEVKKRIKKYYNPYHKKLQDLINDRKQQFGKVLLWDAHSIRHKVSTIQHDVFPDMILGDNDQKTAHTKLIETALAGLKTGDFKVSHNSPFKGGQITRSLGNPKENIHTLQLEMNKILYMDDNELHYNKERAGKVKKVLKTTLENLIETLKEI</sequence>
<dbReference type="SUPFAM" id="SSF53187">
    <property type="entry name" value="Zn-dependent exopeptidases"/>
    <property type="match status" value="1"/>
</dbReference>
<evidence type="ECO:0000313" key="2">
    <source>
        <dbReference type="Proteomes" id="UP000831290"/>
    </source>
</evidence>
<dbReference type="Proteomes" id="UP000831290">
    <property type="component" value="Chromosome"/>
</dbReference>
<gene>
    <name evidence="1" type="ORF">MQE35_00280</name>
</gene>
<keyword evidence="2" id="KW-1185">Reference proteome</keyword>
<organism evidence="1 2">
    <name type="scientific">Abyssalbus ytuae</name>
    <dbReference type="NCBI Taxonomy" id="2926907"/>
    <lineage>
        <taxon>Bacteria</taxon>
        <taxon>Pseudomonadati</taxon>
        <taxon>Bacteroidota</taxon>
        <taxon>Flavobacteriia</taxon>
        <taxon>Flavobacteriales</taxon>
        <taxon>Flavobacteriaceae</taxon>
        <taxon>Abyssalbus</taxon>
    </lineage>
</organism>
<dbReference type="KEGG" id="fbm:MQE35_00280"/>
<dbReference type="AlphaFoldDB" id="A0A9E6ZNS3"/>
<evidence type="ECO:0000313" key="1">
    <source>
        <dbReference type="EMBL" id="UOB17750.1"/>
    </source>
</evidence>
<accession>A0A9E6ZNS3</accession>
<dbReference type="RefSeq" id="WP_255843443.1">
    <property type="nucleotide sequence ID" value="NZ_CP094358.1"/>
</dbReference>
<reference evidence="1" key="1">
    <citation type="submission" date="2022-03" db="EMBL/GenBank/DDBJ databases">
        <title>Description of Abyssus ytuae gen. nov., sp. nov., a novel member of the family Flavobacteriaceae isolated from the sediment of Mariana Trench.</title>
        <authorList>
            <person name="Zhang J."/>
            <person name="Xu X."/>
        </authorList>
    </citation>
    <scope>NUCLEOTIDE SEQUENCE</scope>
    <source>
        <strain evidence="1">MT3330</strain>
    </source>
</reference>